<dbReference type="InterPro" id="IPR039422">
    <property type="entry name" value="MarR/SlyA-like"/>
</dbReference>
<dbReference type="SUPFAM" id="SSF46785">
    <property type="entry name" value="Winged helix' DNA-binding domain"/>
    <property type="match status" value="1"/>
</dbReference>
<dbReference type="InterPro" id="IPR000835">
    <property type="entry name" value="HTH_MarR-typ"/>
</dbReference>
<dbReference type="PANTHER" id="PTHR33164:SF95">
    <property type="entry name" value="TRANSCRIPTIONAL REGULATOR"/>
    <property type="match status" value="1"/>
</dbReference>
<dbReference type="PROSITE" id="PS50995">
    <property type="entry name" value="HTH_MARR_2"/>
    <property type="match status" value="1"/>
</dbReference>
<dbReference type="PANTHER" id="PTHR33164">
    <property type="entry name" value="TRANSCRIPTIONAL REGULATOR, MARR FAMILY"/>
    <property type="match status" value="1"/>
</dbReference>
<name>A0A0N8VBH2_VIBMT</name>
<evidence type="ECO:0000313" key="3">
    <source>
        <dbReference type="Proteomes" id="UP000050491"/>
    </source>
</evidence>
<dbReference type="PRINTS" id="PR00598">
    <property type="entry name" value="HTHMARR"/>
</dbReference>
<dbReference type="InterPro" id="IPR036388">
    <property type="entry name" value="WH-like_DNA-bd_sf"/>
</dbReference>
<reference evidence="2 3" key="1">
    <citation type="journal article" date="2015" name="Genome Biol. Evol.">
        <title>The Dynamics of Genetic Interactions between Vibrio metoecus and Vibrio cholerae, Two Close Relatives Co-Occurring in the Environment.</title>
        <authorList>
            <person name="Orata F.D."/>
            <person name="Kirchberger P.C."/>
            <person name="Meheust R."/>
            <person name="Barlow E.J."/>
            <person name="Tarr C.L."/>
            <person name="Boucher Y."/>
        </authorList>
    </citation>
    <scope>NUCLEOTIDE SEQUENCE [LARGE SCALE GENOMIC DNA]</scope>
    <source>
        <strain evidence="2 3">YB5B04</strain>
    </source>
</reference>
<dbReference type="Pfam" id="PF01047">
    <property type="entry name" value="MarR"/>
    <property type="match status" value="1"/>
</dbReference>
<proteinExistence type="predicted"/>
<dbReference type="GO" id="GO:0006950">
    <property type="term" value="P:response to stress"/>
    <property type="evidence" value="ECO:0007669"/>
    <property type="project" value="TreeGrafter"/>
</dbReference>
<dbReference type="Gene3D" id="1.10.10.10">
    <property type="entry name" value="Winged helix-like DNA-binding domain superfamily/Winged helix DNA-binding domain"/>
    <property type="match status" value="1"/>
</dbReference>
<dbReference type="PATRIC" id="fig|1481663.12.peg.2879"/>
<dbReference type="SMART" id="SM00347">
    <property type="entry name" value="HTH_MARR"/>
    <property type="match status" value="1"/>
</dbReference>
<dbReference type="OrthoDB" id="3178168at2"/>
<comment type="caution">
    <text evidence="2">The sequence shown here is derived from an EMBL/GenBank/DDBJ whole genome shotgun (WGS) entry which is preliminary data.</text>
</comment>
<dbReference type="EMBL" id="LBGP01000004">
    <property type="protein sequence ID" value="KQB03987.1"/>
    <property type="molecule type" value="Genomic_DNA"/>
</dbReference>
<gene>
    <name evidence="2" type="ORF">XV92_01900</name>
</gene>
<sequence length="136" mass="15624">MLEKNLEKMERFAAKVWRKYGKEDPLAQLSFNEYDYLKVIQNSPQAIRLTDLAIALEVTKPSVSNMIKKLERRGLVKRVQCEEDARSQLFELTEQAGLHLASEARVYQVLAQQVAQHLSPEEAIMLDLLLGKALRQ</sequence>
<evidence type="ECO:0000259" key="1">
    <source>
        <dbReference type="PROSITE" id="PS50995"/>
    </source>
</evidence>
<dbReference type="Proteomes" id="UP000050491">
    <property type="component" value="Unassembled WGS sequence"/>
</dbReference>
<dbReference type="AlphaFoldDB" id="A0A0N8VBH2"/>
<protein>
    <submittedName>
        <fullName evidence="2">MarR family transcriptional regulator</fullName>
    </submittedName>
</protein>
<dbReference type="InterPro" id="IPR036390">
    <property type="entry name" value="WH_DNA-bd_sf"/>
</dbReference>
<dbReference type="RefSeq" id="WP_055064061.1">
    <property type="nucleotide sequence ID" value="NZ_LBGP01000004.1"/>
</dbReference>
<evidence type="ECO:0000313" key="2">
    <source>
        <dbReference type="EMBL" id="KQB03987.1"/>
    </source>
</evidence>
<organism evidence="2 3">
    <name type="scientific">Vibrio metoecus</name>
    <dbReference type="NCBI Taxonomy" id="1481663"/>
    <lineage>
        <taxon>Bacteria</taxon>
        <taxon>Pseudomonadati</taxon>
        <taxon>Pseudomonadota</taxon>
        <taxon>Gammaproteobacteria</taxon>
        <taxon>Vibrionales</taxon>
        <taxon>Vibrionaceae</taxon>
        <taxon>Vibrio</taxon>
    </lineage>
</organism>
<dbReference type="GO" id="GO:0003700">
    <property type="term" value="F:DNA-binding transcription factor activity"/>
    <property type="evidence" value="ECO:0007669"/>
    <property type="project" value="InterPro"/>
</dbReference>
<feature type="domain" description="HTH marR-type" evidence="1">
    <location>
        <begin position="1"/>
        <end position="135"/>
    </location>
</feature>
<accession>A0A0N8VBH2</accession>